<protein>
    <submittedName>
        <fullName evidence="2">Uncharacterized conserved protein YdeI, YjbR/CyaY-like superfamily, DUF1801 family</fullName>
    </submittedName>
</protein>
<proteinExistence type="predicted"/>
<dbReference type="Gene3D" id="3.40.5.90">
    <property type="entry name" value="CDGSH iron-sulfur domain, mitoNEET-type"/>
    <property type="match status" value="1"/>
</dbReference>
<dbReference type="Pfam" id="PF13376">
    <property type="entry name" value="OmdA"/>
    <property type="match status" value="1"/>
</dbReference>
<dbReference type="Pfam" id="PF08818">
    <property type="entry name" value="DUF1801"/>
    <property type="match status" value="1"/>
</dbReference>
<evidence type="ECO:0000259" key="1">
    <source>
        <dbReference type="Pfam" id="PF08818"/>
    </source>
</evidence>
<evidence type="ECO:0000313" key="2">
    <source>
        <dbReference type="EMBL" id="SHH61353.1"/>
    </source>
</evidence>
<dbReference type="EMBL" id="FQXQ01000002">
    <property type="protein sequence ID" value="SHH61353.1"/>
    <property type="molecule type" value="Genomic_DNA"/>
</dbReference>
<reference evidence="3" key="1">
    <citation type="submission" date="2016-11" db="EMBL/GenBank/DDBJ databases">
        <authorList>
            <person name="Varghese N."/>
            <person name="Submissions S."/>
        </authorList>
    </citation>
    <scope>NUCLEOTIDE SEQUENCE [LARGE SCALE GENOMIC DNA]</scope>
    <source>
        <strain evidence="3">DSM 100572</strain>
    </source>
</reference>
<dbReference type="Proteomes" id="UP000184109">
    <property type="component" value="Unassembled WGS sequence"/>
</dbReference>
<dbReference type="InterPro" id="IPR014922">
    <property type="entry name" value="YdhG-like"/>
</dbReference>
<dbReference type="STRING" id="1195760.SAMN05444281_1205"/>
<accession>A0A1M5UFB1</accession>
<dbReference type="PIRSF" id="PIRSF021308">
    <property type="entry name" value="UCP021308"/>
    <property type="match status" value="1"/>
</dbReference>
<keyword evidence="3" id="KW-1185">Reference proteome</keyword>
<dbReference type="SUPFAM" id="SSF159888">
    <property type="entry name" value="YdhG-like"/>
    <property type="match status" value="1"/>
</dbReference>
<feature type="domain" description="YdhG-like" evidence="1">
    <location>
        <begin position="19"/>
        <end position="116"/>
    </location>
</feature>
<dbReference type="AlphaFoldDB" id="A0A1M5UFB1"/>
<sequence>MFIKMDPKVDEYFEKLQKWQLELQTLREILNDCMLTETYKWKHPCYKYKNNNIVIIGGFKEYCTINFFKGVLLKDSEKILTKPGENSQSSRIIPFTNVEDIKKLTPIIKSYIFEAIEIEKAGLTVQTKSISDYKIPDELTQKFTENLDFETAFKALTPGRQKGYLLYFSQPKQSKTKISRIEKYTNRILKGKGLNDCICGLSKRMPTCDGSHKYIK</sequence>
<gene>
    <name evidence="2" type="ORF">SAMN05444281_1205</name>
</gene>
<name>A0A1M5UFB1_9FLAO</name>
<dbReference type="Gene3D" id="3.90.1150.200">
    <property type="match status" value="1"/>
</dbReference>
<organism evidence="2 3">
    <name type="scientific">Wenyingzhuangia marina</name>
    <dbReference type="NCBI Taxonomy" id="1195760"/>
    <lineage>
        <taxon>Bacteria</taxon>
        <taxon>Pseudomonadati</taxon>
        <taxon>Bacteroidota</taxon>
        <taxon>Flavobacteriia</taxon>
        <taxon>Flavobacteriales</taxon>
        <taxon>Flavobacteriaceae</taxon>
        <taxon>Wenyingzhuangia</taxon>
    </lineage>
</organism>
<evidence type="ECO:0000313" key="3">
    <source>
        <dbReference type="Proteomes" id="UP000184109"/>
    </source>
</evidence>
<dbReference type="InterPro" id="IPR042216">
    <property type="entry name" value="MitoNEET_CISD"/>
</dbReference>
<dbReference type="InterPro" id="IPR016786">
    <property type="entry name" value="YdeI_bac"/>
</dbReference>